<reference evidence="2" key="2">
    <citation type="submission" date="2017-11" db="EMBL/GenBank/DDBJ databases">
        <title>Coralsnake Venomics: Analyses of Venom Gland Transcriptomes and Proteomes of Six Brazilian Taxa.</title>
        <authorList>
            <person name="Aird S.D."/>
            <person name="Jorge da Silva N."/>
            <person name="Qiu L."/>
            <person name="Villar-Briones A."/>
            <person name="Aparecida-Saddi V."/>
            <person name="Campos-Telles M.P."/>
            <person name="Grau M."/>
            <person name="Mikheyev A.S."/>
        </authorList>
    </citation>
    <scope>NUCLEOTIDE SEQUENCE</scope>
    <source>
        <tissue evidence="2">Venom_gland</tissue>
    </source>
</reference>
<dbReference type="Pfam" id="PF18137">
    <property type="entry name" value="WHD_ORC"/>
    <property type="match status" value="1"/>
</dbReference>
<evidence type="ECO:0000313" key="2">
    <source>
        <dbReference type="EMBL" id="LAB22194.1"/>
    </source>
</evidence>
<dbReference type="GO" id="GO:0005656">
    <property type="term" value="C:nuclear pre-replicative complex"/>
    <property type="evidence" value="ECO:0007669"/>
    <property type="project" value="TreeGrafter"/>
</dbReference>
<dbReference type="PANTHER" id="PTHR12748:SF0">
    <property type="entry name" value="ORIGIN RECOGNITION COMPLEX SUBUNIT 3"/>
    <property type="match status" value="1"/>
</dbReference>
<organism evidence="2">
    <name type="scientific">Micrurus spixii</name>
    <name type="common">Amazon coral snake</name>
    <dbReference type="NCBI Taxonomy" id="129469"/>
    <lineage>
        <taxon>Eukaryota</taxon>
        <taxon>Metazoa</taxon>
        <taxon>Chordata</taxon>
        <taxon>Craniata</taxon>
        <taxon>Vertebrata</taxon>
        <taxon>Euteleostomi</taxon>
        <taxon>Lepidosauria</taxon>
        <taxon>Squamata</taxon>
        <taxon>Bifurcata</taxon>
        <taxon>Unidentata</taxon>
        <taxon>Episquamata</taxon>
        <taxon>Toxicofera</taxon>
        <taxon>Serpentes</taxon>
        <taxon>Colubroidea</taxon>
        <taxon>Elapidae</taxon>
        <taxon>Elapinae</taxon>
        <taxon>Micrurus</taxon>
    </lineage>
</organism>
<dbReference type="InterPro" id="IPR040855">
    <property type="entry name" value="ORC_WH_C"/>
</dbReference>
<dbReference type="CDD" id="cd20704">
    <property type="entry name" value="Orc3"/>
    <property type="match status" value="1"/>
</dbReference>
<feature type="domain" description="Origin recognition complex subunit 3 winged helix C-terminal" evidence="1">
    <location>
        <begin position="37"/>
        <end position="147"/>
    </location>
</feature>
<dbReference type="EMBL" id="IACM01024057">
    <property type="protein sequence ID" value="LAB22194.1"/>
    <property type="molecule type" value="Transcribed_RNA"/>
</dbReference>
<dbReference type="AlphaFoldDB" id="A0A2D4LME9"/>
<dbReference type="GO" id="GO:0005664">
    <property type="term" value="C:nuclear origin of replication recognition complex"/>
    <property type="evidence" value="ECO:0007669"/>
    <property type="project" value="InterPro"/>
</dbReference>
<name>A0A2D4LME9_9SAUR</name>
<dbReference type="GO" id="GO:0003688">
    <property type="term" value="F:DNA replication origin binding"/>
    <property type="evidence" value="ECO:0007669"/>
    <property type="project" value="TreeGrafter"/>
</dbReference>
<accession>A0A2D4LME9</accession>
<dbReference type="PANTHER" id="PTHR12748">
    <property type="entry name" value="ORIGIN RECOGNITION COMPLEX SUBUNIT 3"/>
    <property type="match status" value="1"/>
</dbReference>
<proteinExistence type="predicted"/>
<dbReference type="GO" id="GO:0031261">
    <property type="term" value="C:DNA replication preinitiation complex"/>
    <property type="evidence" value="ECO:0007669"/>
    <property type="project" value="TreeGrafter"/>
</dbReference>
<reference evidence="2" key="1">
    <citation type="submission" date="2017-07" db="EMBL/GenBank/DDBJ databases">
        <authorList>
            <person name="Mikheyev A."/>
            <person name="Grau M."/>
        </authorList>
    </citation>
    <scope>NUCLEOTIDE SEQUENCE</scope>
    <source>
        <tissue evidence="2">Venom_gland</tissue>
    </source>
</reference>
<dbReference type="InterPro" id="IPR020795">
    <property type="entry name" value="ORC3"/>
</dbReference>
<sequence length="150" mass="16869">MCYFRNYLAPAEMQTLHEVMYFSAANTLREHLNATPRAALHTALNNPYFYLKDDALKCGAESISGAAPDICIAYKLHLECGRLINLVDWLEAFSTVVTTAGNTDSRVKNQTDDIIHARFIRAVSELEFLGFIKPTKQKTDHVARLTWGSC</sequence>
<dbReference type="GO" id="GO:0006270">
    <property type="term" value="P:DNA replication initiation"/>
    <property type="evidence" value="ECO:0007669"/>
    <property type="project" value="TreeGrafter"/>
</dbReference>
<evidence type="ECO:0000259" key="1">
    <source>
        <dbReference type="Pfam" id="PF18137"/>
    </source>
</evidence>
<protein>
    <recommendedName>
        <fullName evidence="1">Origin recognition complex subunit 3 winged helix C-terminal domain-containing protein</fullName>
    </recommendedName>
</protein>